<gene>
    <name evidence="2" type="ordered locus">Sdel_0665</name>
</gene>
<dbReference type="OrthoDB" id="5363397at2"/>
<dbReference type="KEGG" id="sdl:Sdel_0665"/>
<dbReference type="HOGENOM" id="CLU_1509860_0_0_7"/>
<protein>
    <recommendedName>
        <fullName evidence="4">LPS export ABC transporter periplasmic protein LptC</fullName>
    </recommendedName>
</protein>
<name>D1B084_SULD5</name>
<feature type="transmembrane region" description="Helical" evidence="1">
    <location>
        <begin position="6"/>
        <end position="22"/>
    </location>
</feature>
<dbReference type="EMBL" id="CP001816">
    <property type="protein sequence ID" value="ACZ11701.1"/>
    <property type="molecule type" value="Genomic_DNA"/>
</dbReference>
<reference evidence="3" key="1">
    <citation type="submission" date="2009-11" db="EMBL/GenBank/DDBJ databases">
        <title>The complete genome of Sulfurospirillum deleyianum DSM 6946.</title>
        <authorList>
            <consortium name="US DOE Joint Genome Institute (JGI-PGF)"/>
            <person name="Lucas S."/>
            <person name="Copeland A."/>
            <person name="Lapidus A."/>
            <person name="Glavina del Rio T."/>
            <person name="Dalin E."/>
            <person name="Tice H."/>
            <person name="Bruce D."/>
            <person name="Goodwin L."/>
            <person name="Pitluck S."/>
            <person name="Kyrpides N."/>
            <person name="Mavromatis K."/>
            <person name="Ivanova N."/>
            <person name="Ovchinnikova G."/>
            <person name="Munk A.C."/>
            <person name="Lu M."/>
            <person name="Brettin T."/>
            <person name="Detter J.C."/>
            <person name="Han C."/>
            <person name="Tapia R."/>
            <person name="Larimer F."/>
            <person name="Land M."/>
            <person name="Hauser L."/>
            <person name="Markowitz V."/>
            <person name="Cheng J.F."/>
            <person name="Hugenholtz P."/>
            <person name="Woyke T."/>
            <person name="Wu D."/>
            <person name="Aumann P."/>
            <person name="Schneider S."/>
            <person name="Lang E."/>
            <person name="Spring S."/>
            <person name="Klenk H.P."/>
            <person name="Eisen J.A."/>
        </authorList>
    </citation>
    <scope>NUCLEOTIDE SEQUENCE [LARGE SCALE GENOMIC DNA]</scope>
    <source>
        <strain evidence="3">ATCC 51133 / DSM 6946 / 5175</strain>
    </source>
</reference>
<reference evidence="2 3" key="2">
    <citation type="journal article" date="2010" name="Stand. Genomic Sci.">
        <title>Complete genome sequence of Sulfurospirillum deleyianum type strain (5175).</title>
        <authorList>
            <person name="Sikorski J."/>
            <person name="Lapidus A."/>
            <person name="Copeland A."/>
            <person name="Glavina Del Rio T."/>
            <person name="Nolan M."/>
            <person name="Lucas S."/>
            <person name="Chen F."/>
            <person name="Tice H."/>
            <person name="Cheng J.F."/>
            <person name="Saunders E."/>
            <person name="Bruce D."/>
            <person name="Goodwin L."/>
            <person name="Pitluck S."/>
            <person name="Ovchinnikova G."/>
            <person name="Pati A."/>
            <person name="Ivanova N."/>
            <person name="Mavromatis K."/>
            <person name="Chen A."/>
            <person name="Palaniappan K."/>
            <person name="Chain P."/>
            <person name="Land M."/>
            <person name="Hauser L."/>
            <person name="Chang Y.J."/>
            <person name="Jeffries C.D."/>
            <person name="Brettin T."/>
            <person name="Detter J.C."/>
            <person name="Han C."/>
            <person name="Rohde M."/>
            <person name="Lang E."/>
            <person name="Spring S."/>
            <person name="Goker M."/>
            <person name="Bristow J."/>
            <person name="Eisen J.A."/>
            <person name="Markowitz V."/>
            <person name="Hugenholtz P."/>
            <person name="Kyrpides N.C."/>
            <person name="Klenk H.P."/>
        </authorList>
    </citation>
    <scope>NUCLEOTIDE SEQUENCE [LARGE SCALE GENOMIC DNA]</scope>
    <source>
        <strain evidence="3">ATCC 51133 / DSM 6946 / 5175</strain>
    </source>
</reference>
<dbReference type="Proteomes" id="UP000002222">
    <property type="component" value="Chromosome"/>
</dbReference>
<proteinExistence type="predicted"/>
<sequence length="177" mass="20130">MALRVLIYSTLLFLGMTFFLILKEPYTIHVIGKDGQLIPETELFNAQNYQLKEGSVESIVQAKRVARYDGFDQLQGIHAGHKTKEGLRGILDSDEGILKEGILHFKTNSHYFRDDGVSLDGEDIFYNLKTEILSSNKPFIFTQKQSKTYGDSFVYQMKEGTINATNIHSFIQQVGKK</sequence>
<dbReference type="STRING" id="525898.Sdel_0665"/>
<keyword evidence="1" id="KW-0812">Transmembrane</keyword>
<organism evidence="2 3">
    <name type="scientific">Sulfurospirillum deleyianum (strain ATCC 51133 / DSM 6946 / 5175)</name>
    <dbReference type="NCBI Taxonomy" id="525898"/>
    <lineage>
        <taxon>Bacteria</taxon>
        <taxon>Pseudomonadati</taxon>
        <taxon>Campylobacterota</taxon>
        <taxon>Epsilonproteobacteria</taxon>
        <taxon>Campylobacterales</taxon>
        <taxon>Sulfurospirillaceae</taxon>
        <taxon>Sulfurospirillum</taxon>
    </lineage>
</organism>
<keyword evidence="1" id="KW-0472">Membrane</keyword>
<accession>D1B084</accession>
<keyword evidence="1" id="KW-1133">Transmembrane helix</keyword>
<evidence type="ECO:0000256" key="1">
    <source>
        <dbReference type="SAM" id="Phobius"/>
    </source>
</evidence>
<evidence type="ECO:0000313" key="2">
    <source>
        <dbReference type="EMBL" id="ACZ11701.1"/>
    </source>
</evidence>
<evidence type="ECO:0008006" key="4">
    <source>
        <dbReference type="Google" id="ProtNLM"/>
    </source>
</evidence>
<dbReference type="RefSeq" id="WP_012856467.1">
    <property type="nucleotide sequence ID" value="NC_013512.1"/>
</dbReference>
<evidence type="ECO:0000313" key="3">
    <source>
        <dbReference type="Proteomes" id="UP000002222"/>
    </source>
</evidence>
<dbReference type="AlphaFoldDB" id="D1B084"/>
<keyword evidence="3" id="KW-1185">Reference proteome</keyword>